<sequence>MCIGGEALPSSLSVLRTLRSVWIGSSEPLRGIRLVCYMYYTDVFVGQDNIDKLKDALNAELKGSVNSNALTQLTALADGLGFLAGLPACLCKTKKSVKEGLGKIYKELKTSLISCLKSKLNCDSCSKDVPCKCCVIQSIKDVKKCPCRQSPKKDCHCNGSDVSCSKVLAGLEACLHLQCLQSDMNEICECKADSECCKSGKCDGNSVGSGQSCNFCQKLNAKTPVATTGLGLSPPNPIRLAGRLEGFFGSSGPKGSKNSCGCKGSPCTCCCLACESTDQCVQACSCKGSSGQCSCSSQHSPQGCPRKKFCKAIKDIKIAAESTDMTCCESGQKCHCQVEGSNCSGQNCCVVTSGGHSYHSLKCLIRRLVKFFNGLSLDSSNKNCSKICCEIFCVLKISYFLKDLFNASKSWAGKKSCGKCKGKGSGKNCPGSKAKTGSCCNGNPSQCVSSSNSDPTCCQGCPDCNAIKFRKALQTLRFAGPCGQELYRTLDDFLNFCCNVFWPQEDFIHSTAAEAVKDCSNCKKSETDSSGWKACKCSSSSSGSCTACPKLLGNSQLMSILRHGYVSSYVNSKWDSLCPKSSSSKCCCGRLSCSCSKSSSSSPCCKSLSSSPCNPKNCCDACPQRKAAKIFLGMLPCLYYGLKILHDRSKYGSGFAGWHDITMDSKGNPSSDLGKFLKAWGYDLRPLKSKNGSEFFPLLDSLSTPGV</sequence>
<feature type="non-terminal residue" evidence="1">
    <location>
        <position position="707"/>
    </location>
</feature>
<comment type="caution">
    <text evidence="1">The sequence shown here is derived from an EMBL/GenBank/DDBJ whole genome shotgun (WGS) entry which is preliminary data.</text>
</comment>
<gene>
    <name evidence="1" type="ORF">X943_000298</name>
</gene>
<dbReference type="AlphaFoldDB" id="A0AAD9G5G9"/>
<evidence type="ECO:0000313" key="2">
    <source>
        <dbReference type="Proteomes" id="UP001195914"/>
    </source>
</evidence>
<reference evidence="1" key="2">
    <citation type="submission" date="2021-05" db="EMBL/GenBank/DDBJ databases">
        <authorList>
            <person name="Pain A."/>
        </authorList>
    </citation>
    <scope>NUCLEOTIDE SEQUENCE</scope>
    <source>
        <strain evidence="1">1802A</strain>
    </source>
</reference>
<accession>A0AAD9G5G9</accession>
<name>A0AAD9G5G9_BABDI</name>
<protein>
    <submittedName>
        <fullName evidence="1">Variant erythrocyte surface antigen-1, alpha subunit</fullName>
    </submittedName>
</protein>
<reference evidence="1" key="1">
    <citation type="journal article" date="2014" name="Nucleic Acids Res.">
        <title>The evolutionary dynamics of variant antigen genes in Babesia reveal a history of genomic innovation underlying host-parasite interaction.</title>
        <authorList>
            <person name="Jackson A.P."/>
            <person name="Otto T.D."/>
            <person name="Darby A."/>
            <person name="Ramaprasad A."/>
            <person name="Xia D."/>
            <person name="Echaide I.E."/>
            <person name="Farber M."/>
            <person name="Gahlot S."/>
            <person name="Gamble J."/>
            <person name="Gupta D."/>
            <person name="Gupta Y."/>
            <person name="Jackson L."/>
            <person name="Malandrin L."/>
            <person name="Malas T.B."/>
            <person name="Moussa E."/>
            <person name="Nair M."/>
            <person name="Reid A.J."/>
            <person name="Sanders M."/>
            <person name="Sharma J."/>
            <person name="Tracey A."/>
            <person name="Quail M.A."/>
            <person name="Weir W."/>
            <person name="Wastling J.M."/>
            <person name="Hall N."/>
            <person name="Willadsen P."/>
            <person name="Lingelbach K."/>
            <person name="Shiels B."/>
            <person name="Tait A."/>
            <person name="Berriman M."/>
            <person name="Allred D.R."/>
            <person name="Pain A."/>
        </authorList>
    </citation>
    <scope>NUCLEOTIDE SEQUENCE</scope>
    <source>
        <strain evidence="1">1802A</strain>
    </source>
</reference>
<organism evidence="1 2">
    <name type="scientific">Babesia divergens</name>
    <dbReference type="NCBI Taxonomy" id="32595"/>
    <lineage>
        <taxon>Eukaryota</taxon>
        <taxon>Sar</taxon>
        <taxon>Alveolata</taxon>
        <taxon>Apicomplexa</taxon>
        <taxon>Aconoidasida</taxon>
        <taxon>Piroplasmida</taxon>
        <taxon>Babesiidae</taxon>
        <taxon>Babesia</taxon>
    </lineage>
</organism>
<dbReference type="Proteomes" id="UP001195914">
    <property type="component" value="Unassembled WGS sequence"/>
</dbReference>
<dbReference type="EMBL" id="JAHBMH010000076">
    <property type="protein sequence ID" value="KAK1932174.1"/>
    <property type="molecule type" value="Genomic_DNA"/>
</dbReference>
<proteinExistence type="predicted"/>
<keyword evidence="2" id="KW-1185">Reference proteome</keyword>
<evidence type="ECO:0000313" key="1">
    <source>
        <dbReference type="EMBL" id="KAK1932174.1"/>
    </source>
</evidence>